<dbReference type="Proteomes" id="UP001501417">
    <property type="component" value="Unassembled WGS sequence"/>
</dbReference>
<accession>A0ABP8F569</accession>
<organism evidence="2 3">
    <name type="scientific">Mycobacterium paraffinicum</name>
    <dbReference type="NCBI Taxonomy" id="53378"/>
    <lineage>
        <taxon>Bacteria</taxon>
        <taxon>Bacillati</taxon>
        <taxon>Actinomycetota</taxon>
        <taxon>Actinomycetes</taxon>
        <taxon>Mycobacteriales</taxon>
        <taxon>Mycobacteriaceae</taxon>
        <taxon>Mycobacterium</taxon>
    </lineage>
</organism>
<reference evidence="3" key="1">
    <citation type="journal article" date="2019" name="Int. J. Syst. Evol. Microbiol.">
        <title>The Global Catalogue of Microorganisms (GCM) 10K type strain sequencing project: providing services to taxonomists for standard genome sequencing and annotation.</title>
        <authorList>
            <consortium name="The Broad Institute Genomics Platform"/>
            <consortium name="The Broad Institute Genome Sequencing Center for Infectious Disease"/>
            <person name="Wu L."/>
            <person name="Ma J."/>
        </authorList>
    </citation>
    <scope>NUCLEOTIDE SEQUENCE [LARGE SCALE GENOMIC DNA]</scope>
    <source>
        <strain evidence="3">JCM 17782</strain>
    </source>
</reference>
<keyword evidence="2" id="KW-0489">Methyltransferase</keyword>
<evidence type="ECO:0000259" key="1">
    <source>
        <dbReference type="Pfam" id="PF13649"/>
    </source>
</evidence>
<name>A0ABP8F569_9MYCO</name>
<protein>
    <submittedName>
        <fullName evidence="2">Methyltransferase domain-containing protein</fullName>
    </submittedName>
</protein>
<gene>
    <name evidence="2" type="ORF">GCM10023161_45010</name>
</gene>
<keyword evidence="2" id="KW-0808">Transferase</keyword>
<dbReference type="GO" id="GO:0008168">
    <property type="term" value="F:methyltransferase activity"/>
    <property type="evidence" value="ECO:0007669"/>
    <property type="project" value="UniProtKB-KW"/>
</dbReference>
<dbReference type="InterPro" id="IPR029063">
    <property type="entry name" value="SAM-dependent_MTases_sf"/>
</dbReference>
<sequence length="258" mass="27701">MIYVDNSAHDIANMPRGGPNASWLDRRLQTDRLEYLDRDDVDDLKQKVVHALDRAGRRRFLGAHEKLARIVLAELADVPSPKILELGAGLGGLSSKLLEMHPAAHVTVTDVDPTFVAAVAAGDLGTHPRATVREMDATAIDAPDGQYDLAVFAMSLHHLPPARAARVFAEGTRVANKLLIIDLRRPAAALHSVVLAATWPFTRVSPLAHDGFISQLRTYSPSALSALAHSADPSITVEFPNQRLGPTVAVASRGFGPG</sequence>
<evidence type="ECO:0000313" key="2">
    <source>
        <dbReference type="EMBL" id="GAA4294942.1"/>
    </source>
</evidence>
<dbReference type="EMBL" id="BAABGF010000052">
    <property type="protein sequence ID" value="GAA4294942.1"/>
    <property type="molecule type" value="Genomic_DNA"/>
</dbReference>
<dbReference type="RefSeq" id="WP_264043816.1">
    <property type="nucleotide sequence ID" value="NZ_BAABGF010000052.1"/>
</dbReference>
<dbReference type="SUPFAM" id="SSF53335">
    <property type="entry name" value="S-adenosyl-L-methionine-dependent methyltransferases"/>
    <property type="match status" value="1"/>
</dbReference>
<dbReference type="Pfam" id="PF13649">
    <property type="entry name" value="Methyltransf_25"/>
    <property type="match status" value="1"/>
</dbReference>
<dbReference type="GO" id="GO:0032259">
    <property type="term" value="P:methylation"/>
    <property type="evidence" value="ECO:0007669"/>
    <property type="project" value="UniProtKB-KW"/>
</dbReference>
<feature type="domain" description="Methyltransferase" evidence="1">
    <location>
        <begin position="83"/>
        <end position="175"/>
    </location>
</feature>
<dbReference type="InterPro" id="IPR041698">
    <property type="entry name" value="Methyltransf_25"/>
</dbReference>
<proteinExistence type="predicted"/>
<comment type="caution">
    <text evidence="2">The sequence shown here is derived from an EMBL/GenBank/DDBJ whole genome shotgun (WGS) entry which is preliminary data.</text>
</comment>
<dbReference type="Gene3D" id="3.40.50.150">
    <property type="entry name" value="Vaccinia Virus protein VP39"/>
    <property type="match status" value="1"/>
</dbReference>
<keyword evidence="3" id="KW-1185">Reference proteome</keyword>
<evidence type="ECO:0000313" key="3">
    <source>
        <dbReference type="Proteomes" id="UP001501417"/>
    </source>
</evidence>